<proteinExistence type="predicted"/>
<dbReference type="GO" id="GO:0016020">
    <property type="term" value="C:membrane"/>
    <property type="evidence" value="ECO:0007669"/>
    <property type="project" value="UniProtKB-SubCell"/>
</dbReference>
<accession>A0A8S3H6E2</accession>
<dbReference type="Gene3D" id="1.20.1080.10">
    <property type="entry name" value="Glycerol uptake facilitator protein"/>
    <property type="match status" value="1"/>
</dbReference>
<dbReference type="AlphaFoldDB" id="A0A8S3H6E2"/>
<comment type="caution">
    <text evidence="6">The sequence shown here is derived from an EMBL/GenBank/DDBJ whole genome shotgun (WGS) entry which is preliminary data.</text>
</comment>
<dbReference type="EMBL" id="CAJOBJ010023033">
    <property type="protein sequence ID" value="CAF4226869.1"/>
    <property type="molecule type" value="Genomic_DNA"/>
</dbReference>
<evidence type="ECO:0000256" key="2">
    <source>
        <dbReference type="ARBA" id="ARBA00022692"/>
    </source>
</evidence>
<keyword evidence="2" id="KW-0812">Transmembrane</keyword>
<comment type="subcellular location">
    <subcellularLocation>
        <location evidence="1">Membrane</location>
        <topology evidence="1">Multi-pass membrane protein</topology>
    </subcellularLocation>
</comment>
<name>A0A8S3H6E2_9BILA</name>
<gene>
    <name evidence="6" type="ORF">BYL167_LOCUS78348</name>
    <name evidence="5" type="ORF">GIL414_LOCUS22656</name>
</gene>
<organism evidence="6 7">
    <name type="scientific">Rotaria magnacalcarata</name>
    <dbReference type="NCBI Taxonomy" id="392030"/>
    <lineage>
        <taxon>Eukaryota</taxon>
        <taxon>Metazoa</taxon>
        <taxon>Spiralia</taxon>
        <taxon>Gnathifera</taxon>
        <taxon>Rotifera</taxon>
        <taxon>Eurotatoria</taxon>
        <taxon>Bdelloidea</taxon>
        <taxon>Philodinida</taxon>
        <taxon>Philodinidae</taxon>
        <taxon>Rotaria</taxon>
    </lineage>
</organism>
<reference evidence="6" key="1">
    <citation type="submission" date="2021-02" db="EMBL/GenBank/DDBJ databases">
        <authorList>
            <person name="Nowell W R."/>
        </authorList>
    </citation>
    <scope>NUCLEOTIDE SEQUENCE</scope>
</reference>
<protein>
    <submittedName>
        <fullName evidence="6">Uncharacterized protein</fullName>
    </submittedName>
</protein>
<evidence type="ECO:0000256" key="4">
    <source>
        <dbReference type="ARBA" id="ARBA00023136"/>
    </source>
</evidence>
<dbReference type="Proteomes" id="UP000681967">
    <property type="component" value="Unassembled WGS sequence"/>
</dbReference>
<dbReference type="EMBL" id="CAJOBH010287413">
    <property type="protein sequence ID" value="CAF5176924.1"/>
    <property type="molecule type" value="Genomic_DNA"/>
</dbReference>
<keyword evidence="3" id="KW-1133">Transmembrane helix</keyword>
<evidence type="ECO:0000256" key="1">
    <source>
        <dbReference type="ARBA" id="ARBA00004141"/>
    </source>
</evidence>
<dbReference type="Proteomes" id="UP000681720">
    <property type="component" value="Unassembled WGS sequence"/>
</dbReference>
<dbReference type="InterPro" id="IPR023271">
    <property type="entry name" value="Aquaporin-like"/>
</dbReference>
<evidence type="ECO:0000313" key="7">
    <source>
        <dbReference type="Proteomes" id="UP000681967"/>
    </source>
</evidence>
<evidence type="ECO:0000313" key="6">
    <source>
        <dbReference type="EMBL" id="CAF5176924.1"/>
    </source>
</evidence>
<evidence type="ECO:0000313" key="5">
    <source>
        <dbReference type="EMBL" id="CAF4226869.1"/>
    </source>
</evidence>
<sequence length="57" mass="6241">MDAIRSRSPWLRLLAECIAELLDTTILVVFGYSGIAQYTLSRGTLSSCLSVNFAIGF</sequence>
<evidence type="ECO:0000256" key="3">
    <source>
        <dbReference type="ARBA" id="ARBA00022989"/>
    </source>
</evidence>
<keyword evidence="4" id="KW-0472">Membrane</keyword>